<feature type="domain" description="DUF2059" evidence="2">
    <location>
        <begin position="85"/>
        <end position="143"/>
    </location>
</feature>
<dbReference type="STRING" id="1117707.VQ7734_03497"/>
<proteinExistence type="predicted"/>
<feature type="signal peptide" evidence="1">
    <location>
        <begin position="1"/>
        <end position="20"/>
    </location>
</feature>
<dbReference type="Pfam" id="PF09832">
    <property type="entry name" value="DUF2059"/>
    <property type="match status" value="1"/>
</dbReference>
<evidence type="ECO:0000256" key="1">
    <source>
        <dbReference type="SAM" id="SignalP"/>
    </source>
</evidence>
<evidence type="ECO:0000313" key="4">
    <source>
        <dbReference type="Proteomes" id="UP000184600"/>
    </source>
</evidence>
<evidence type="ECO:0000313" key="3">
    <source>
        <dbReference type="EMBL" id="SHO57727.1"/>
    </source>
</evidence>
<reference evidence="4" key="1">
    <citation type="submission" date="2016-12" db="EMBL/GenBank/DDBJ databases">
        <authorList>
            <person name="Rodrigo-Torres L."/>
            <person name="Arahal R.D."/>
            <person name="Lucena T."/>
        </authorList>
    </citation>
    <scope>NUCLEOTIDE SEQUENCE [LARGE SCALE GENOMIC DNA]</scope>
</reference>
<gene>
    <name evidence="3" type="ORF">VQ7734_03497</name>
</gene>
<dbReference type="EMBL" id="FRFG01000047">
    <property type="protein sequence ID" value="SHO57727.1"/>
    <property type="molecule type" value="Genomic_DNA"/>
</dbReference>
<name>A0A1M7YYH1_9VIBR</name>
<keyword evidence="1" id="KW-0732">Signal</keyword>
<sequence>MKKYLGLLLISVSLTGAALAATSPKTETAEKLIEIMNMDKQMLGGFEAMLPTIKHMALQMKLNDSESQEMTNIYRDWFNQDIDRQKIKQQITGLYSDNFSQNEMKDIIRFYKTPTGQKFLKAMPELAKKAAQLGVEQAQSKQQQLLNRLSPFLKKHHLQ</sequence>
<evidence type="ECO:0000259" key="2">
    <source>
        <dbReference type="Pfam" id="PF09832"/>
    </source>
</evidence>
<accession>A0A1M7YYH1</accession>
<dbReference type="OrthoDB" id="191313at2"/>
<organism evidence="3 4">
    <name type="scientific">Vibrio quintilis</name>
    <dbReference type="NCBI Taxonomy" id="1117707"/>
    <lineage>
        <taxon>Bacteria</taxon>
        <taxon>Pseudomonadati</taxon>
        <taxon>Pseudomonadota</taxon>
        <taxon>Gammaproteobacteria</taxon>
        <taxon>Vibrionales</taxon>
        <taxon>Vibrionaceae</taxon>
        <taxon>Vibrio</taxon>
    </lineage>
</organism>
<keyword evidence="4" id="KW-1185">Reference proteome</keyword>
<dbReference type="Proteomes" id="UP000184600">
    <property type="component" value="Unassembled WGS sequence"/>
</dbReference>
<dbReference type="AlphaFoldDB" id="A0A1M7YYH1"/>
<dbReference type="RefSeq" id="WP_073584942.1">
    <property type="nucleotide sequence ID" value="NZ_AP024898.1"/>
</dbReference>
<protein>
    <recommendedName>
        <fullName evidence="2">DUF2059 domain-containing protein</fullName>
    </recommendedName>
</protein>
<feature type="chain" id="PRO_5013020453" description="DUF2059 domain-containing protein" evidence="1">
    <location>
        <begin position="21"/>
        <end position="159"/>
    </location>
</feature>
<dbReference type="InterPro" id="IPR018637">
    <property type="entry name" value="DUF2059"/>
</dbReference>